<dbReference type="RefSeq" id="WP_128633869.1">
    <property type="nucleotide sequence ID" value="NZ_RRCN01000001.1"/>
</dbReference>
<dbReference type="InterPro" id="IPR013494">
    <property type="entry name" value="CHP02678"/>
</dbReference>
<accession>A0A3P3U7C9</accession>
<evidence type="ECO:0000313" key="2">
    <source>
        <dbReference type="Proteomes" id="UP000267017"/>
    </source>
</evidence>
<name>A0A3P3U7C9_9BACL</name>
<evidence type="ECO:0000313" key="1">
    <source>
        <dbReference type="EMBL" id="RRJ66074.1"/>
    </source>
</evidence>
<dbReference type="EMBL" id="RRCN01000001">
    <property type="protein sequence ID" value="RRJ66074.1"/>
    <property type="molecule type" value="Genomic_DNA"/>
</dbReference>
<proteinExistence type="predicted"/>
<protein>
    <submittedName>
        <fullName evidence="1">DUF2398 family protein</fullName>
    </submittedName>
</protein>
<dbReference type="OrthoDB" id="1654131at2"/>
<reference evidence="1 2" key="1">
    <citation type="submission" date="2018-11" db="EMBL/GenBank/DDBJ databases">
        <title>Genome sequencing of Paenibacillus sp. KCOM 3021 (= ChDC PVNT-B20).</title>
        <authorList>
            <person name="Kook J.-K."/>
            <person name="Park S.-N."/>
            <person name="Lim Y.K."/>
        </authorList>
    </citation>
    <scope>NUCLEOTIDE SEQUENCE [LARGE SCALE GENOMIC DNA]</scope>
    <source>
        <strain evidence="1 2">KCOM 3021</strain>
    </source>
</reference>
<dbReference type="Proteomes" id="UP000267017">
    <property type="component" value="Unassembled WGS sequence"/>
</dbReference>
<keyword evidence="2" id="KW-1185">Reference proteome</keyword>
<gene>
    <name evidence="1" type="ORF">EHV15_26535</name>
</gene>
<dbReference type="Pfam" id="PF09661">
    <property type="entry name" value="DUF2398"/>
    <property type="match status" value="1"/>
</dbReference>
<organism evidence="1 2">
    <name type="scientific">Paenibacillus oralis</name>
    <dbReference type="NCBI Taxonomy" id="2490856"/>
    <lineage>
        <taxon>Bacteria</taxon>
        <taxon>Bacillati</taxon>
        <taxon>Bacillota</taxon>
        <taxon>Bacilli</taxon>
        <taxon>Bacillales</taxon>
        <taxon>Paenibacillaceae</taxon>
        <taxon>Paenibacillus</taxon>
    </lineage>
</organism>
<sequence>MDKDRLVLQECIEALFHYYWIHRDTQADLYFQILARKADIADIVREYFGYRLLLRNEFIKLEKIPVTPKAFMGVGDFTTSLHYIFFCCFLAFLEDHGEDRQFTLQNACDAIRMYYPEEAVTFAWEERSHRRAFADVLQHCVKLRLVYVVDRDIDGFRDNEKHDVLFQTTPYFRHFAPLYFFDLSKIQNRSQLEEHIAKEIANGTTPRQRLLRRFFLESAVYDDELSEAEVKLLEDREELESLNEMISERFEYWHLERYHRTTMLTHAENRYGDYYPKDEQISNAAVQYATLIWDKVNSQEVALDHNGRVLCSEYEAIKWFQEIKNLHSHGWTKSFTERPVTAIWREVMEYMSDFHMADTLTGEQVVFYSAAGRVTGEYVSQSI</sequence>
<comment type="caution">
    <text evidence="1">The sequence shown here is derived from an EMBL/GenBank/DDBJ whole genome shotgun (WGS) entry which is preliminary data.</text>
</comment>
<dbReference type="AlphaFoldDB" id="A0A3P3U7C9"/>